<dbReference type="RefSeq" id="WP_013496775.1">
    <property type="nucleotide sequence ID" value="NC_014833.1"/>
</dbReference>
<keyword evidence="1" id="KW-0812">Transmembrane</keyword>
<proteinExistence type="predicted"/>
<dbReference type="eggNOG" id="ENOG502ZIDF">
    <property type="taxonomic scope" value="Bacteria"/>
</dbReference>
<dbReference type="KEGG" id="ral:Rumal_0010"/>
<dbReference type="AlphaFoldDB" id="E6UB33"/>
<evidence type="ECO:0000313" key="3">
    <source>
        <dbReference type="Proteomes" id="UP000006919"/>
    </source>
</evidence>
<keyword evidence="1" id="KW-0472">Membrane</keyword>
<dbReference type="OrthoDB" id="1820636at2"/>
<organism evidence="2 3">
    <name type="scientific">Ruminococcus albus (strain ATCC 27210 / DSM 20455 / JCM 14654 / NCDO 2250 / 7)</name>
    <dbReference type="NCBI Taxonomy" id="697329"/>
    <lineage>
        <taxon>Bacteria</taxon>
        <taxon>Bacillati</taxon>
        <taxon>Bacillota</taxon>
        <taxon>Clostridia</taxon>
        <taxon>Eubacteriales</taxon>
        <taxon>Oscillospiraceae</taxon>
        <taxon>Ruminococcus</taxon>
    </lineage>
</organism>
<sequence precursor="true">MRNRIKNRGIALLLIGIVFVLMGVFLAVHYASFIFLGKTVDLNEVLKNGEELPQGEFVSYTCEYPIGNYCELQTYINGIIPTPSKSQLYAMMDEYDGKGLIFSAKVNNKNKIKEFNRVVNGQTESVTVVGSLDTIVNYDASQYLKNSCSNIEGDVVLTEFVIDSTKTRFSQIALCIFAIALGVFCLVTFIKKKR</sequence>
<dbReference type="HOGENOM" id="CLU_1401552_0_0_9"/>
<protein>
    <submittedName>
        <fullName evidence="2">Uncharacterized protein</fullName>
    </submittedName>
</protein>
<reference evidence="2 3" key="1">
    <citation type="journal article" date="2011" name="J. Bacteriol.">
        <title>Complete genome of the cellulolytic ruminal bacterium Ruminococcus albus 7.</title>
        <authorList>
            <person name="Suen G."/>
            <person name="Stevenson D.M."/>
            <person name="Bruce D.C."/>
            <person name="Chertkov O."/>
            <person name="Copeland A."/>
            <person name="Cheng J.F."/>
            <person name="Detter C."/>
            <person name="Detter J.C."/>
            <person name="Goodwin L.A."/>
            <person name="Han C.S."/>
            <person name="Hauser L.J."/>
            <person name="Ivanova N.N."/>
            <person name="Kyrpides N.C."/>
            <person name="Land M.L."/>
            <person name="Lapidus A."/>
            <person name="Lucas S."/>
            <person name="Ovchinnikova G."/>
            <person name="Pitluck S."/>
            <person name="Tapia R."/>
            <person name="Woyke T."/>
            <person name="Boyum J."/>
            <person name="Mead D."/>
            <person name="Weimer P.J."/>
        </authorList>
    </citation>
    <scope>NUCLEOTIDE SEQUENCE [LARGE SCALE GENOMIC DNA]</scope>
    <source>
        <strain evidence="3">ATCC 27210 / DSM 20455 / JCM 14654 / NCDO 2250 / 7</strain>
    </source>
</reference>
<feature type="transmembrane region" description="Helical" evidence="1">
    <location>
        <begin position="12"/>
        <end position="36"/>
    </location>
</feature>
<dbReference type="Proteomes" id="UP000006919">
    <property type="component" value="Chromosome"/>
</dbReference>
<name>E6UB33_RUMA7</name>
<evidence type="ECO:0000256" key="1">
    <source>
        <dbReference type="SAM" id="Phobius"/>
    </source>
</evidence>
<feature type="transmembrane region" description="Helical" evidence="1">
    <location>
        <begin position="169"/>
        <end position="190"/>
    </location>
</feature>
<gene>
    <name evidence="2" type="ordered locus">Rumal_0010</name>
</gene>
<evidence type="ECO:0000313" key="2">
    <source>
        <dbReference type="EMBL" id="ADU20574.1"/>
    </source>
</evidence>
<dbReference type="EMBL" id="CP002403">
    <property type="protein sequence ID" value="ADU20574.1"/>
    <property type="molecule type" value="Genomic_DNA"/>
</dbReference>
<accession>E6UB33</accession>
<keyword evidence="1" id="KW-1133">Transmembrane helix</keyword>
<dbReference type="STRING" id="697329.Rumal_0010"/>